<sequence>MRQSVLNTALSTTLIVTLGFGVSACSSDKEGEHESHEVLAIDRVDEAAEMARAKAPEAEKMDFPEAAAPMPAAEGDAAAGTATTDMATTETGTADTATATDSTDAAMTSTDADAATDSTDTAATTETATTDAAPQ</sequence>
<feature type="compositionally biased region" description="Low complexity" evidence="1">
    <location>
        <begin position="66"/>
        <end position="135"/>
    </location>
</feature>
<keyword evidence="3" id="KW-1185">Reference proteome</keyword>
<evidence type="ECO:0000256" key="1">
    <source>
        <dbReference type="SAM" id="MobiDB-lite"/>
    </source>
</evidence>
<dbReference type="PROSITE" id="PS51257">
    <property type="entry name" value="PROKAR_LIPOPROTEIN"/>
    <property type="match status" value="1"/>
</dbReference>
<dbReference type="EMBL" id="CP014945">
    <property type="protein sequence ID" value="AMT95901.1"/>
    <property type="molecule type" value="Genomic_DNA"/>
</dbReference>
<proteinExistence type="predicted"/>
<accession>A0ABM5ZV94</accession>
<dbReference type="GeneID" id="33059356"/>
<feature type="region of interest" description="Disordered" evidence="1">
    <location>
        <begin position="52"/>
        <end position="135"/>
    </location>
</feature>
<dbReference type="RefSeq" id="WP_062843675.1">
    <property type="nucleotide sequence ID" value="NZ_CP014945.1"/>
</dbReference>
<evidence type="ECO:0000313" key="3">
    <source>
        <dbReference type="Proteomes" id="UP000076104"/>
    </source>
</evidence>
<name>A0ABM5ZV94_9GAMM</name>
<reference evidence="2 3" key="1">
    <citation type="submission" date="2016-03" db="EMBL/GenBank/DDBJ databases">
        <title>Genome sequencing of Psychrobacter alimentarius PAMC 27889.</title>
        <authorList>
            <person name="Lee J."/>
            <person name="Kim O.-S."/>
        </authorList>
    </citation>
    <scope>NUCLEOTIDE SEQUENCE [LARGE SCALE GENOMIC DNA]</scope>
    <source>
        <strain evidence="2 3">PAMC 27889</strain>
    </source>
</reference>
<organism evidence="2 3">
    <name type="scientific">Psychrobacter alimentarius</name>
    <dbReference type="NCBI Taxonomy" id="261164"/>
    <lineage>
        <taxon>Bacteria</taxon>
        <taxon>Pseudomonadati</taxon>
        <taxon>Pseudomonadota</taxon>
        <taxon>Gammaproteobacteria</taxon>
        <taxon>Moraxellales</taxon>
        <taxon>Moraxellaceae</taxon>
        <taxon>Psychrobacter</taxon>
    </lineage>
</organism>
<feature type="compositionally biased region" description="Basic and acidic residues" evidence="1">
    <location>
        <begin position="52"/>
        <end position="63"/>
    </location>
</feature>
<evidence type="ECO:0008006" key="4">
    <source>
        <dbReference type="Google" id="ProtNLM"/>
    </source>
</evidence>
<gene>
    <name evidence="2" type="ORF">A3K91_0267</name>
</gene>
<dbReference type="Proteomes" id="UP000076104">
    <property type="component" value="Chromosome"/>
</dbReference>
<protein>
    <recommendedName>
        <fullName evidence="4">Lipoprotein</fullName>
    </recommendedName>
</protein>
<evidence type="ECO:0000313" key="2">
    <source>
        <dbReference type="EMBL" id="AMT95901.1"/>
    </source>
</evidence>